<dbReference type="PANTHER" id="PTHR20941:SF1">
    <property type="entry name" value="FOLIC ACID SYNTHESIS PROTEIN FOL1"/>
    <property type="match status" value="1"/>
</dbReference>
<organism evidence="11 12">
    <name type="scientific">Roseibium algae</name>
    <dbReference type="NCBI Taxonomy" id="3123038"/>
    <lineage>
        <taxon>Bacteria</taxon>
        <taxon>Pseudomonadati</taxon>
        <taxon>Pseudomonadota</taxon>
        <taxon>Alphaproteobacteria</taxon>
        <taxon>Hyphomicrobiales</taxon>
        <taxon>Stappiaceae</taxon>
        <taxon>Roseibium</taxon>
    </lineage>
</organism>
<comment type="cofactor">
    <cofactor evidence="2 9">
        <name>Mg(2+)</name>
        <dbReference type="ChEBI" id="CHEBI:18420"/>
    </cofactor>
</comment>
<comment type="caution">
    <text evidence="11">The sequence shown here is derived from an EMBL/GenBank/DDBJ whole genome shotgun (WGS) entry which is preliminary data.</text>
</comment>
<dbReference type="PANTHER" id="PTHR20941">
    <property type="entry name" value="FOLATE SYNTHESIS PROTEINS"/>
    <property type="match status" value="1"/>
</dbReference>
<dbReference type="InterPro" id="IPR006390">
    <property type="entry name" value="DHP_synth_dom"/>
</dbReference>
<comment type="function">
    <text evidence="9">Catalyzes the condensation of para-aminobenzoate (pABA) with 6-hydroxymethyl-7,8-dihydropterin diphosphate (DHPt-PP) to form 7,8-dihydropteroate (H2Pte), the immediate precursor of folate derivatives.</text>
</comment>
<accession>A0ABU8TNT0</accession>
<dbReference type="PROSITE" id="PS00793">
    <property type="entry name" value="DHPS_2"/>
    <property type="match status" value="1"/>
</dbReference>
<dbReference type="PROSITE" id="PS50972">
    <property type="entry name" value="PTERIN_BINDING"/>
    <property type="match status" value="1"/>
</dbReference>
<evidence type="ECO:0000256" key="3">
    <source>
        <dbReference type="ARBA" id="ARBA00004763"/>
    </source>
</evidence>
<keyword evidence="8 9" id="KW-0289">Folate biosynthesis</keyword>
<dbReference type="RefSeq" id="WP_340276064.1">
    <property type="nucleotide sequence ID" value="NZ_JBAKIA010000013.1"/>
</dbReference>
<keyword evidence="7 9" id="KW-0460">Magnesium</keyword>
<name>A0ABU8TNT0_9HYPH</name>
<evidence type="ECO:0000256" key="9">
    <source>
        <dbReference type="RuleBase" id="RU361205"/>
    </source>
</evidence>
<evidence type="ECO:0000313" key="11">
    <source>
        <dbReference type="EMBL" id="MEJ8475814.1"/>
    </source>
</evidence>
<dbReference type="EMBL" id="JBAKIA010000013">
    <property type="protein sequence ID" value="MEJ8475814.1"/>
    <property type="molecule type" value="Genomic_DNA"/>
</dbReference>
<comment type="pathway">
    <text evidence="3 9">Cofactor biosynthesis; tetrahydrofolate biosynthesis; 7,8-dihydrofolate from 2-amino-4-hydroxy-6-hydroxymethyl-7,8-dihydropteridine diphosphate and 4-aminobenzoate: step 1/2.</text>
</comment>
<keyword evidence="5 9" id="KW-0808">Transferase</keyword>
<evidence type="ECO:0000256" key="6">
    <source>
        <dbReference type="ARBA" id="ARBA00022723"/>
    </source>
</evidence>
<feature type="domain" description="Pterin-binding" evidence="10">
    <location>
        <begin position="18"/>
        <end position="264"/>
    </location>
</feature>
<evidence type="ECO:0000256" key="5">
    <source>
        <dbReference type="ARBA" id="ARBA00022679"/>
    </source>
</evidence>
<dbReference type="NCBIfam" id="TIGR01496">
    <property type="entry name" value="DHPS"/>
    <property type="match status" value="1"/>
</dbReference>
<dbReference type="Pfam" id="PF00809">
    <property type="entry name" value="Pterin_bind"/>
    <property type="match status" value="1"/>
</dbReference>
<dbReference type="InterPro" id="IPR045031">
    <property type="entry name" value="DHP_synth-like"/>
</dbReference>
<evidence type="ECO:0000259" key="10">
    <source>
        <dbReference type="PROSITE" id="PS50972"/>
    </source>
</evidence>
<dbReference type="PROSITE" id="PS00792">
    <property type="entry name" value="DHPS_1"/>
    <property type="match status" value="1"/>
</dbReference>
<comment type="catalytic activity">
    <reaction evidence="1">
        <text>(7,8-dihydropterin-6-yl)methyl diphosphate + 4-aminobenzoate = 7,8-dihydropteroate + diphosphate</text>
        <dbReference type="Rhea" id="RHEA:19949"/>
        <dbReference type="ChEBI" id="CHEBI:17836"/>
        <dbReference type="ChEBI" id="CHEBI:17839"/>
        <dbReference type="ChEBI" id="CHEBI:33019"/>
        <dbReference type="ChEBI" id="CHEBI:72950"/>
        <dbReference type="EC" id="2.5.1.15"/>
    </reaction>
</comment>
<proteinExistence type="inferred from homology"/>
<evidence type="ECO:0000256" key="2">
    <source>
        <dbReference type="ARBA" id="ARBA00001946"/>
    </source>
</evidence>
<evidence type="ECO:0000256" key="4">
    <source>
        <dbReference type="ARBA" id="ARBA00012458"/>
    </source>
</evidence>
<keyword evidence="6 9" id="KW-0479">Metal-binding</keyword>
<dbReference type="Gene3D" id="3.20.20.20">
    <property type="entry name" value="Dihydropteroate synthase-like"/>
    <property type="match status" value="1"/>
</dbReference>
<dbReference type="InterPro" id="IPR000489">
    <property type="entry name" value="Pterin-binding_dom"/>
</dbReference>
<protein>
    <recommendedName>
        <fullName evidence="4 9">Dihydropteroate synthase</fullName>
        <shortName evidence="9">DHPS</shortName>
        <ecNumber evidence="4 9">2.5.1.15</ecNumber>
    </recommendedName>
    <alternativeName>
        <fullName evidence="9">Dihydropteroate pyrophosphorylase</fullName>
    </alternativeName>
</protein>
<dbReference type="SUPFAM" id="SSF51717">
    <property type="entry name" value="Dihydropteroate synthetase-like"/>
    <property type="match status" value="1"/>
</dbReference>
<comment type="similarity">
    <text evidence="9">Belongs to the DHPS family.</text>
</comment>
<dbReference type="InterPro" id="IPR011005">
    <property type="entry name" value="Dihydropteroate_synth-like_sf"/>
</dbReference>
<evidence type="ECO:0000256" key="8">
    <source>
        <dbReference type="ARBA" id="ARBA00022909"/>
    </source>
</evidence>
<reference evidence="11 12" key="1">
    <citation type="submission" date="2024-02" db="EMBL/GenBank/DDBJ databases">
        <title>Roseibium algae sp. nov., isolated from marine alga (Grateloupia sp.), showing potential in myo-inositol conversion.</title>
        <authorList>
            <person name="Wang Y."/>
        </authorList>
    </citation>
    <scope>NUCLEOTIDE SEQUENCE [LARGE SCALE GENOMIC DNA]</scope>
    <source>
        <strain evidence="11 12">H3510</strain>
    </source>
</reference>
<gene>
    <name evidence="11" type="primary">folP</name>
    <name evidence="11" type="ORF">V6575_17105</name>
</gene>
<dbReference type="CDD" id="cd00739">
    <property type="entry name" value="DHPS"/>
    <property type="match status" value="1"/>
</dbReference>
<keyword evidence="12" id="KW-1185">Reference proteome</keyword>
<dbReference type="GO" id="GO:0004156">
    <property type="term" value="F:dihydropteroate synthase activity"/>
    <property type="evidence" value="ECO:0007669"/>
    <property type="project" value="UniProtKB-EC"/>
</dbReference>
<dbReference type="Proteomes" id="UP001385499">
    <property type="component" value="Unassembled WGS sequence"/>
</dbReference>
<evidence type="ECO:0000256" key="7">
    <source>
        <dbReference type="ARBA" id="ARBA00022842"/>
    </source>
</evidence>
<evidence type="ECO:0000313" key="12">
    <source>
        <dbReference type="Proteomes" id="UP001385499"/>
    </source>
</evidence>
<evidence type="ECO:0000256" key="1">
    <source>
        <dbReference type="ARBA" id="ARBA00000012"/>
    </source>
</evidence>
<sequence length="281" mass="30357">MPRSSSYTLPDLARTGRPHVMGILNITPDSFSDGGRHNTEKAALDHAAQMIAEGADILDIGGESTRPGSVPLSLEDEWTRIATVLTPIAELGVPISIDTYKAGIAHRACAEGAVIINDVWGLQKDPQMPDTAAETGAHVIMMHNRETADQNIDILADIDRWFERSMELADQAGIPRDKQILDPGFGFGKTIDQNFLVLNRLDTLKKHGLPILAGASRKRMIGAVLNVETDDRLFGSMAVHLLAMQKGAAIVRAHDVRPHVDAACILAATTLEHAAPKETSK</sequence>
<dbReference type="EC" id="2.5.1.15" evidence="4 9"/>